<sequence length="254" mass="29248">MGKKNQHNKQPKHKQTPNLNRKQIELHSLIEYLLKLTTQAPNPNVTKELEAIREIDQVLQKIKKLEKRIDDEFIIGDKKRCDAVIIERFTTWLKENGALFEGTSIAEFPGYDLGLKAEIDIPEASLIIAVPRKLMFTIESIKNSSCLGVLGTDAILENMPNVALSIYLLLEKFSQDNSFWKPYLDILPASYTTVLYFNIDELEKLTGSPSLKTALNQIKNIARQYAYFHKLVNAAKDDPACEVLRKRFTYREYW</sequence>
<keyword evidence="1" id="KW-0808">Transferase</keyword>
<dbReference type="EMBL" id="CM043018">
    <property type="protein sequence ID" value="KAI4463555.1"/>
    <property type="molecule type" value="Genomic_DNA"/>
</dbReference>
<dbReference type="Proteomes" id="UP001056778">
    <property type="component" value="Chromosome 4"/>
</dbReference>
<keyword evidence="2" id="KW-1185">Reference proteome</keyword>
<accession>A0ACB9TA45</accession>
<evidence type="ECO:0000313" key="1">
    <source>
        <dbReference type="EMBL" id="KAI4463555.1"/>
    </source>
</evidence>
<proteinExistence type="predicted"/>
<keyword evidence="1" id="KW-0489">Methyltransferase</keyword>
<gene>
    <name evidence="1" type="ORF">MML48_4g00008672</name>
</gene>
<evidence type="ECO:0000313" key="2">
    <source>
        <dbReference type="Proteomes" id="UP001056778"/>
    </source>
</evidence>
<comment type="caution">
    <text evidence="1">The sequence shown here is derived from an EMBL/GenBank/DDBJ whole genome shotgun (WGS) entry which is preliminary data.</text>
</comment>
<reference evidence="1" key="1">
    <citation type="submission" date="2022-04" db="EMBL/GenBank/DDBJ databases">
        <title>Chromosome-scale genome assembly of Holotrichia oblita Faldermann.</title>
        <authorList>
            <person name="Rongchong L."/>
        </authorList>
    </citation>
    <scope>NUCLEOTIDE SEQUENCE</scope>
    <source>
        <strain evidence="1">81SQS9</strain>
    </source>
</reference>
<protein>
    <submittedName>
        <fullName evidence="1">Methyltransferase</fullName>
    </submittedName>
</protein>
<organism evidence="1 2">
    <name type="scientific">Holotrichia oblita</name>
    <name type="common">Chafer beetle</name>
    <dbReference type="NCBI Taxonomy" id="644536"/>
    <lineage>
        <taxon>Eukaryota</taxon>
        <taxon>Metazoa</taxon>
        <taxon>Ecdysozoa</taxon>
        <taxon>Arthropoda</taxon>
        <taxon>Hexapoda</taxon>
        <taxon>Insecta</taxon>
        <taxon>Pterygota</taxon>
        <taxon>Neoptera</taxon>
        <taxon>Endopterygota</taxon>
        <taxon>Coleoptera</taxon>
        <taxon>Polyphaga</taxon>
        <taxon>Scarabaeiformia</taxon>
        <taxon>Scarabaeidae</taxon>
        <taxon>Melolonthinae</taxon>
        <taxon>Holotrichia</taxon>
    </lineage>
</organism>
<name>A0ACB9TA45_HOLOL</name>